<comment type="pathway">
    <text evidence="2 8">Carbohydrate metabolism; hexose metabolism.</text>
</comment>
<keyword evidence="6 8" id="KW-0413">Isomerase</keyword>
<dbReference type="InterPro" id="IPR018052">
    <property type="entry name" value="Ald1_epimerase_CS"/>
</dbReference>
<dbReference type="RefSeq" id="WP_345522509.1">
    <property type="nucleotide sequence ID" value="NZ_BAABKM010000002.1"/>
</dbReference>
<protein>
    <recommendedName>
        <fullName evidence="5 8">Aldose 1-epimerase</fullName>
        <ecNumber evidence="4 8">5.1.3.3</ecNumber>
    </recommendedName>
</protein>
<comment type="caution">
    <text evidence="10">The sequence shown here is derived from an EMBL/GenBank/DDBJ whole genome shotgun (WGS) entry which is preliminary data.</text>
</comment>
<evidence type="ECO:0000256" key="9">
    <source>
        <dbReference type="SAM" id="MobiDB-lite"/>
    </source>
</evidence>
<dbReference type="Gene3D" id="2.70.98.10">
    <property type="match status" value="1"/>
</dbReference>
<dbReference type="PIRSF" id="PIRSF005096">
    <property type="entry name" value="GALM"/>
    <property type="match status" value="1"/>
</dbReference>
<feature type="region of interest" description="Disordered" evidence="9">
    <location>
        <begin position="313"/>
        <end position="363"/>
    </location>
</feature>
<dbReference type="EMBL" id="BAABKM010000002">
    <property type="protein sequence ID" value="GAA4711530.1"/>
    <property type="molecule type" value="Genomic_DNA"/>
</dbReference>
<dbReference type="Proteomes" id="UP001499974">
    <property type="component" value="Unassembled WGS sequence"/>
</dbReference>
<keyword evidence="7 8" id="KW-0119">Carbohydrate metabolism</keyword>
<dbReference type="InterPro" id="IPR014718">
    <property type="entry name" value="GH-type_carb-bd"/>
</dbReference>
<dbReference type="SUPFAM" id="SSF74650">
    <property type="entry name" value="Galactose mutarotase-like"/>
    <property type="match status" value="1"/>
</dbReference>
<dbReference type="PANTHER" id="PTHR10091:SF0">
    <property type="entry name" value="GALACTOSE MUTAROTASE"/>
    <property type="match status" value="1"/>
</dbReference>
<dbReference type="CDD" id="cd09019">
    <property type="entry name" value="galactose_mutarotase_like"/>
    <property type="match status" value="1"/>
</dbReference>
<keyword evidence="11" id="KW-1185">Reference proteome</keyword>
<evidence type="ECO:0000313" key="10">
    <source>
        <dbReference type="EMBL" id="GAA4711530.1"/>
    </source>
</evidence>
<evidence type="ECO:0000256" key="8">
    <source>
        <dbReference type="PIRNR" id="PIRNR005096"/>
    </source>
</evidence>
<evidence type="ECO:0000256" key="3">
    <source>
        <dbReference type="ARBA" id="ARBA00006206"/>
    </source>
</evidence>
<evidence type="ECO:0000256" key="6">
    <source>
        <dbReference type="ARBA" id="ARBA00023235"/>
    </source>
</evidence>
<dbReference type="InterPro" id="IPR008183">
    <property type="entry name" value="Aldose_1/G6P_1-epimerase"/>
</dbReference>
<evidence type="ECO:0000256" key="2">
    <source>
        <dbReference type="ARBA" id="ARBA00005028"/>
    </source>
</evidence>
<dbReference type="NCBIfam" id="NF008277">
    <property type="entry name" value="PRK11055.1"/>
    <property type="match status" value="1"/>
</dbReference>
<comment type="similarity">
    <text evidence="3 8">Belongs to the aldose epimerase family.</text>
</comment>
<dbReference type="PANTHER" id="PTHR10091">
    <property type="entry name" value="ALDOSE-1-EPIMERASE"/>
    <property type="match status" value="1"/>
</dbReference>
<evidence type="ECO:0000256" key="7">
    <source>
        <dbReference type="ARBA" id="ARBA00023277"/>
    </source>
</evidence>
<dbReference type="InterPro" id="IPR047215">
    <property type="entry name" value="Galactose_mutarotase-like"/>
</dbReference>
<dbReference type="InterPro" id="IPR011013">
    <property type="entry name" value="Gal_mutarotase_sf_dom"/>
</dbReference>
<evidence type="ECO:0000313" key="11">
    <source>
        <dbReference type="Proteomes" id="UP001499974"/>
    </source>
</evidence>
<accession>A0ABP8XN02</accession>
<feature type="compositionally biased region" description="Basic and acidic residues" evidence="9">
    <location>
        <begin position="353"/>
        <end position="363"/>
    </location>
</feature>
<dbReference type="Pfam" id="PF01263">
    <property type="entry name" value="Aldose_epim"/>
    <property type="match status" value="1"/>
</dbReference>
<gene>
    <name evidence="10" type="ORF">GCM10023349_33140</name>
</gene>
<evidence type="ECO:0000256" key="1">
    <source>
        <dbReference type="ARBA" id="ARBA00001614"/>
    </source>
</evidence>
<name>A0ABP8XN02_9ACTN</name>
<dbReference type="EC" id="5.1.3.3" evidence="4 8"/>
<evidence type="ECO:0000256" key="5">
    <source>
        <dbReference type="ARBA" id="ARBA00014165"/>
    </source>
</evidence>
<evidence type="ECO:0000256" key="4">
    <source>
        <dbReference type="ARBA" id="ARBA00013185"/>
    </source>
</evidence>
<proteinExistence type="inferred from homology"/>
<sequence>MTQVLPGRPYGTLPDGRDVRALTIGSAPGPVVEILTLGAAVHRLEVAGRDGARRNVVLGHATVEERLASTDYVGGTIGRYANRIAGGRFPLDGREVVVGAHDRGNSLHGGPEGFDRRLWEVVEHRPDEVALSLVSPDGDQGFPGTVSVLVRYRVVGDVVRVEMEATTDAPTVLNLTNHAYFNLDGEGARTVDDHLLTVAADAFTPVDSTGIPFGEHAPVAGTPFDLRDPTAIGSAVRAEHPQVVEARGIDHNFVVRGTGLRVHAVLSSPRSGVRLVLRSDQPGLQVYTGNNLDGSRRSTRGGRYRQGDGIALEPQLFPDSPNRPEWPSAQVGPGTAYRATLEWDLGPGEPDGALDRSDSRVAK</sequence>
<organism evidence="10 11">
    <name type="scientific">Nocardioides conyzicola</name>
    <dbReference type="NCBI Taxonomy" id="1651781"/>
    <lineage>
        <taxon>Bacteria</taxon>
        <taxon>Bacillati</taxon>
        <taxon>Actinomycetota</taxon>
        <taxon>Actinomycetes</taxon>
        <taxon>Propionibacteriales</taxon>
        <taxon>Nocardioidaceae</taxon>
        <taxon>Nocardioides</taxon>
    </lineage>
</organism>
<dbReference type="InterPro" id="IPR015443">
    <property type="entry name" value="Aldose_1-epimerase"/>
</dbReference>
<comment type="catalytic activity">
    <reaction evidence="1 8">
        <text>alpha-D-glucose = beta-D-glucose</text>
        <dbReference type="Rhea" id="RHEA:10264"/>
        <dbReference type="ChEBI" id="CHEBI:15903"/>
        <dbReference type="ChEBI" id="CHEBI:17925"/>
        <dbReference type="EC" id="5.1.3.3"/>
    </reaction>
</comment>
<reference evidence="11" key="1">
    <citation type="journal article" date="2019" name="Int. J. Syst. Evol. Microbiol.">
        <title>The Global Catalogue of Microorganisms (GCM) 10K type strain sequencing project: providing services to taxonomists for standard genome sequencing and annotation.</title>
        <authorList>
            <consortium name="The Broad Institute Genomics Platform"/>
            <consortium name="The Broad Institute Genome Sequencing Center for Infectious Disease"/>
            <person name="Wu L."/>
            <person name="Ma J."/>
        </authorList>
    </citation>
    <scope>NUCLEOTIDE SEQUENCE [LARGE SCALE GENOMIC DNA]</scope>
    <source>
        <strain evidence="11">JCM 18531</strain>
    </source>
</reference>
<dbReference type="PROSITE" id="PS00545">
    <property type="entry name" value="ALDOSE_1_EPIMERASE"/>
    <property type="match status" value="1"/>
</dbReference>